<feature type="region of interest" description="Disordered" evidence="6">
    <location>
        <begin position="41"/>
        <end position="200"/>
    </location>
</feature>
<feature type="compositionally biased region" description="Basic and acidic residues" evidence="6">
    <location>
        <begin position="56"/>
        <end position="94"/>
    </location>
</feature>
<keyword evidence="9" id="KW-1185">Reference proteome</keyword>
<evidence type="ECO:0000256" key="4">
    <source>
        <dbReference type="ARBA" id="ARBA00022833"/>
    </source>
</evidence>
<evidence type="ECO:0000256" key="1">
    <source>
        <dbReference type="ARBA" id="ARBA00010144"/>
    </source>
</evidence>
<gene>
    <name evidence="8" type="ORF">ACJMK2_035468</name>
</gene>
<keyword evidence="2" id="KW-0479">Metal-binding</keyword>
<keyword evidence="4" id="KW-0862">Zinc</keyword>
<sequence length="507" mass="52422">MNVTNMLASSASQYLHPDYLQPLPTTLDAKKSPLAMLAQTCSSIGKDSPKSIIPPLEKKDTEKANDKSTPKELNRRTPSKENSESEKDVMDKSGSRSVPLKDIPPLVPISSSGSDKSSPGPGAAKTGKNSENTSVTSTVSRPMSSAGQSSGSNGGRTTSAGFKDSDNHKDVPTSASRISSHSTPESSKSQSTPSHSSFYGLGSGSLSHHGLPYLGHGLHLDPTVSSAYASSLAAHSGLNLSASAAAALAAQNAALKPGLSAGLSPYVSYARVRTPSGATTLVPVCRDPYCTNCQLSLQNCHISSTCTSPGCAQCAHEKSLQSLSALGLGGSSLPILPQFSVTNGFSSATPGMSPLHGLPSSLYAHNILGSHQGLPYVCNWVSGSDYCGKRFTSSEELLQHLRTHTSSVDASLAGYSALGLPHLGLSGYAGHLVSAGGLSPNTLRRSYPTIPSPLSSNILSGSRYHPYKTPLASASSGLQPGQTLSSLGPYYSPYSFYSQRLGAAAVP</sequence>
<comment type="similarity">
    <text evidence="1">Belongs to the Elbow/Noc family.</text>
</comment>
<dbReference type="AlphaFoldDB" id="A0ABD3WV17"/>
<evidence type="ECO:0000256" key="6">
    <source>
        <dbReference type="SAM" id="MobiDB-lite"/>
    </source>
</evidence>
<feature type="region of interest" description="Disordered" evidence="6">
    <location>
        <begin position="1"/>
        <end position="20"/>
    </location>
</feature>
<proteinExistence type="inferred from homology"/>
<feature type="compositionally biased region" description="Polar residues" evidence="6">
    <location>
        <begin position="1"/>
        <end position="13"/>
    </location>
</feature>
<accession>A0ABD3WV17</accession>
<feature type="compositionally biased region" description="Low complexity" evidence="6">
    <location>
        <begin position="108"/>
        <end position="122"/>
    </location>
</feature>
<keyword evidence="3 5" id="KW-0863">Zinc-finger</keyword>
<dbReference type="Gene3D" id="3.30.160.60">
    <property type="entry name" value="Classic Zinc Finger"/>
    <property type="match status" value="1"/>
</dbReference>
<feature type="compositionally biased region" description="Low complexity" evidence="6">
    <location>
        <begin position="133"/>
        <end position="151"/>
    </location>
</feature>
<name>A0ABD3WV17_SINWO</name>
<dbReference type="PANTHER" id="PTHR12522">
    <property type="entry name" value="ZINC-FINGER PROTEIN NOLZ1-RELATED"/>
    <property type="match status" value="1"/>
</dbReference>
<reference evidence="8 9" key="1">
    <citation type="submission" date="2024-11" db="EMBL/GenBank/DDBJ databases">
        <title>Chromosome-level genome assembly of the freshwater bivalve Anodonta woodiana.</title>
        <authorList>
            <person name="Chen X."/>
        </authorList>
    </citation>
    <scope>NUCLEOTIDE SEQUENCE [LARGE SCALE GENOMIC DNA]</scope>
    <source>
        <strain evidence="8">MN2024</strain>
        <tissue evidence="8">Gills</tissue>
    </source>
</reference>
<evidence type="ECO:0000313" key="9">
    <source>
        <dbReference type="Proteomes" id="UP001634394"/>
    </source>
</evidence>
<evidence type="ECO:0000256" key="5">
    <source>
        <dbReference type="PROSITE-ProRule" id="PRU00042"/>
    </source>
</evidence>
<dbReference type="InterPro" id="IPR036236">
    <property type="entry name" value="Znf_C2H2_sf"/>
</dbReference>
<feature type="domain" description="C2H2-type" evidence="7">
    <location>
        <begin position="376"/>
        <end position="409"/>
    </location>
</feature>
<organism evidence="8 9">
    <name type="scientific">Sinanodonta woodiana</name>
    <name type="common">Chinese pond mussel</name>
    <name type="synonym">Anodonta woodiana</name>
    <dbReference type="NCBI Taxonomy" id="1069815"/>
    <lineage>
        <taxon>Eukaryota</taxon>
        <taxon>Metazoa</taxon>
        <taxon>Spiralia</taxon>
        <taxon>Lophotrochozoa</taxon>
        <taxon>Mollusca</taxon>
        <taxon>Bivalvia</taxon>
        <taxon>Autobranchia</taxon>
        <taxon>Heteroconchia</taxon>
        <taxon>Palaeoheterodonta</taxon>
        <taxon>Unionida</taxon>
        <taxon>Unionoidea</taxon>
        <taxon>Unionidae</taxon>
        <taxon>Unioninae</taxon>
        <taxon>Sinanodonta</taxon>
    </lineage>
</organism>
<evidence type="ECO:0000259" key="7">
    <source>
        <dbReference type="PROSITE" id="PS50157"/>
    </source>
</evidence>
<feature type="compositionally biased region" description="Low complexity" evidence="6">
    <location>
        <begin position="179"/>
        <end position="200"/>
    </location>
</feature>
<dbReference type="EMBL" id="JBJQND010000005">
    <property type="protein sequence ID" value="KAL3877824.1"/>
    <property type="molecule type" value="Genomic_DNA"/>
</dbReference>
<dbReference type="PANTHER" id="PTHR12522:SF4">
    <property type="entry name" value="ZINC FINGER PROTEIN ELBOW"/>
    <property type="match status" value="1"/>
</dbReference>
<evidence type="ECO:0000313" key="8">
    <source>
        <dbReference type="EMBL" id="KAL3877824.1"/>
    </source>
</evidence>
<dbReference type="SUPFAM" id="SSF57667">
    <property type="entry name" value="beta-beta-alpha zinc fingers"/>
    <property type="match status" value="1"/>
</dbReference>
<evidence type="ECO:0000256" key="2">
    <source>
        <dbReference type="ARBA" id="ARBA00022723"/>
    </source>
</evidence>
<dbReference type="Proteomes" id="UP001634394">
    <property type="component" value="Unassembled WGS sequence"/>
</dbReference>
<dbReference type="InterPro" id="IPR013087">
    <property type="entry name" value="Znf_C2H2_type"/>
</dbReference>
<evidence type="ECO:0000256" key="3">
    <source>
        <dbReference type="ARBA" id="ARBA00022771"/>
    </source>
</evidence>
<comment type="caution">
    <text evidence="8">The sequence shown here is derived from an EMBL/GenBank/DDBJ whole genome shotgun (WGS) entry which is preliminary data.</text>
</comment>
<dbReference type="GO" id="GO:0008270">
    <property type="term" value="F:zinc ion binding"/>
    <property type="evidence" value="ECO:0007669"/>
    <property type="project" value="UniProtKB-KW"/>
</dbReference>
<protein>
    <recommendedName>
        <fullName evidence="7">C2H2-type domain-containing protein</fullName>
    </recommendedName>
</protein>
<dbReference type="InterPro" id="IPR051520">
    <property type="entry name" value="Elbow/Noc_ZnFinger"/>
</dbReference>
<dbReference type="PROSITE" id="PS50157">
    <property type="entry name" value="ZINC_FINGER_C2H2_2"/>
    <property type="match status" value="1"/>
</dbReference>